<dbReference type="InterPro" id="IPR001841">
    <property type="entry name" value="Znf_RING"/>
</dbReference>
<accession>A0AA38ZWX7</accession>
<dbReference type="PROSITE" id="PS50089">
    <property type="entry name" value="ZF_RING_2"/>
    <property type="match status" value="1"/>
</dbReference>
<gene>
    <name evidence="18" type="ORF">PVL29_008658</name>
</gene>
<dbReference type="GO" id="GO:0016567">
    <property type="term" value="P:protein ubiquitination"/>
    <property type="evidence" value="ECO:0007669"/>
    <property type="project" value="InterPro"/>
</dbReference>
<keyword evidence="9" id="KW-0833">Ubl conjugation pathway</keyword>
<evidence type="ECO:0000256" key="8">
    <source>
        <dbReference type="ARBA" id="ARBA00022771"/>
    </source>
</evidence>
<keyword evidence="8 14" id="KW-0863">Zinc-finger</keyword>
<evidence type="ECO:0000313" key="18">
    <source>
        <dbReference type="EMBL" id="KAJ9696544.1"/>
    </source>
</evidence>
<keyword evidence="12 16" id="KW-0472">Membrane</keyword>
<evidence type="ECO:0000256" key="1">
    <source>
        <dbReference type="ARBA" id="ARBA00000900"/>
    </source>
</evidence>
<dbReference type="PANTHER" id="PTHR46913:SF1">
    <property type="entry name" value="RING-H2 FINGER PROTEIN ATL16"/>
    <property type="match status" value="1"/>
</dbReference>
<keyword evidence="7" id="KW-0479">Metal-binding</keyword>
<comment type="pathway">
    <text evidence="3">Protein modification; protein ubiquitination.</text>
</comment>
<name>A0AA38ZWX7_VITRO</name>
<dbReference type="Gene3D" id="3.30.40.10">
    <property type="entry name" value="Zinc/RING finger domain, C3HC4 (zinc finger)"/>
    <property type="match status" value="1"/>
</dbReference>
<keyword evidence="19" id="KW-1185">Reference proteome</keyword>
<dbReference type="AlphaFoldDB" id="A0AA38ZWX7"/>
<feature type="domain" description="RING-type" evidence="17">
    <location>
        <begin position="109"/>
        <end position="151"/>
    </location>
</feature>
<evidence type="ECO:0000256" key="5">
    <source>
        <dbReference type="ARBA" id="ARBA00022679"/>
    </source>
</evidence>
<evidence type="ECO:0000313" key="19">
    <source>
        <dbReference type="Proteomes" id="UP001168098"/>
    </source>
</evidence>
<evidence type="ECO:0000256" key="14">
    <source>
        <dbReference type="PROSITE-ProRule" id="PRU00175"/>
    </source>
</evidence>
<dbReference type="InterPro" id="IPR013083">
    <property type="entry name" value="Znf_RING/FYVE/PHD"/>
</dbReference>
<proteinExistence type="inferred from homology"/>
<keyword evidence="5" id="KW-0808">Transferase</keyword>
<dbReference type="PANTHER" id="PTHR46913">
    <property type="entry name" value="RING-H2 FINGER PROTEIN ATL16"/>
    <property type="match status" value="1"/>
</dbReference>
<dbReference type="EMBL" id="JARBHA010000007">
    <property type="protein sequence ID" value="KAJ9696544.1"/>
    <property type="molecule type" value="Genomic_DNA"/>
</dbReference>
<evidence type="ECO:0000256" key="9">
    <source>
        <dbReference type="ARBA" id="ARBA00022786"/>
    </source>
</evidence>
<evidence type="ECO:0000256" key="12">
    <source>
        <dbReference type="ARBA" id="ARBA00023136"/>
    </source>
</evidence>
<evidence type="ECO:0000256" key="4">
    <source>
        <dbReference type="ARBA" id="ARBA00012483"/>
    </source>
</evidence>
<evidence type="ECO:0000256" key="6">
    <source>
        <dbReference type="ARBA" id="ARBA00022692"/>
    </source>
</evidence>
<evidence type="ECO:0000256" key="16">
    <source>
        <dbReference type="SAM" id="Phobius"/>
    </source>
</evidence>
<evidence type="ECO:0000259" key="17">
    <source>
        <dbReference type="PROSITE" id="PS50089"/>
    </source>
</evidence>
<sequence length="263" mass="28741">MDDKTSGISKGCAPSSYALSGKVMLSSVVILFTVVAIIVFIHSYGRWLLRRDRTRRHLRRRGRIRFDSDRTTAVSTVHGVGDQGLDVSILKSLPTFVYSKATHGPILECAVCLSEFEDDEKGRVLPKCNHCFHNDCIDTWFHSHSNCPLCRALVPLHIPSPAETVVPVLEPAGTETISGASPRCPRDDDENETGPSSSSTPGTLTLLECPRKPLELVGITVEMPAMRAGGCRGLEEVELGTTENQSSKSPGSRILSLKRIWST</sequence>
<dbReference type="GO" id="GO:0008270">
    <property type="term" value="F:zinc ion binding"/>
    <property type="evidence" value="ECO:0007669"/>
    <property type="project" value="UniProtKB-KW"/>
</dbReference>
<evidence type="ECO:0000256" key="3">
    <source>
        <dbReference type="ARBA" id="ARBA00004906"/>
    </source>
</evidence>
<evidence type="ECO:0000256" key="15">
    <source>
        <dbReference type="SAM" id="MobiDB-lite"/>
    </source>
</evidence>
<evidence type="ECO:0000256" key="11">
    <source>
        <dbReference type="ARBA" id="ARBA00022989"/>
    </source>
</evidence>
<keyword evidence="6 16" id="KW-0812">Transmembrane</keyword>
<dbReference type="EC" id="2.3.2.27" evidence="4"/>
<feature type="transmembrane region" description="Helical" evidence="16">
    <location>
        <begin position="24"/>
        <end position="49"/>
    </location>
</feature>
<keyword evidence="11 16" id="KW-1133">Transmembrane helix</keyword>
<dbReference type="InterPro" id="IPR044600">
    <property type="entry name" value="ATL1/ATL16-like"/>
</dbReference>
<dbReference type="Pfam" id="PF13639">
    <property type="entry name" value="zf-RING_2"/>
    <property type="match status" value="1"/>
</dbReference>
<comment type="catalytic activity">
    <reaction evidence="1">
        <text>S-ubiquitinyl-[E2 ubiquitin-conjugating enzyme]-L-cysteine + [acceptor protein]-L-lysine = [E2 ubiquitin-conjugating enzyme]-L-cysteine + N(6)-ubiquitinyl-[acceptor protein]-L-lysine.</text>
        <dbReference type="EC" id="2.3.2.27"/>
    </reaction>
</comment>
<organism evidence="18 19">
    <name type="scientific">Vitis rotundifolia</name>
    <name type="common">Muscadine grape</name>
    <dbReference type="NCBI Taxonomy" id="103349"/>
    <lineage>
        <taxon>Eukaryota</taxon>
        <taxon>Viridiplantae</taxon>
        <taxon>Streptophyta</taxon>
        <taxon>Embryophyta</taxon>
        <taxon>Tracheophyta</taxon>
        <taxon>Spermatophyta</taxon>
        <taxon>Magnoliopsida</taxon>
        <taxon>eudicotyledons</taxon>
        <taxon>Gunneridae</taxon>
        <taxon>Pentapetalae</taxon>
        <taxon>rosids</taxon>
        <taxon>Vitales</taxon>
        <taxon>Vitaceae</taxon>
        <taxon>Viteae</taxon>
        <taxon>Vitis</taxon>
    </lineage>
</organism>
<evidence type="ECO:0000256" key="10">
    <source>
        <dbReference type="ARBA" id="ARBA00022833"/>
    </source>
</evidence>
<keyword evidence="10" id="KW-0862">Zinc</keyword>
<dbReference type="GO" id="GO:0061630">
    <property type="term" value="F:ubiquitin protein ligase activity"/>
    <property type="evidence" value="ECO:0007669"/>
    <property type="project" value="UniProtKB-EC"/>
</dbReference>
<evidence type="ECO:0000256" key="2">
    <source>
        <dbReference type="ARBA" id="ARBA00004167"/>
    </source>
</evidence>
<comment type="similarity">
    <text evidence="13">Belongs to the RING-type zinc finger family. ATL subfamily.</text>
</comment>
<feature type="compositionally biased region" description="Low complexity" evidence="15">
    <location>
        <begin position="193"/>
        <end position="205"/>
    </location>
</feature>
<dbReference type="Proteomes" id="UP001168098">
    <property type="component" value="Unassembled WGS sequence"/>
</dbReference>
<dbReference type="SUPFAM" id="SSF57850">
    <property type="entry name" value="RING/U-box"/>
    <property type="match status" value="1"/>
</dbReference>
<comment type="caution">
    <text evidence="18">The sequence shown here is derived from an EMBL/GenBank/DDBJ whole genome shotgun (WGS) entry which is preliminary data.</text>
</comment>
<dbReference type="CDD" id="cd16461">
    <property type="entry name" value="RING-H2_EL5-like"/>
    <property type="match status" value="1"/>
</dbReference>
<feature type="region of interest" description="Disordered" evidence="15">
    <location>
        <begin position="174"/>
        <end position="205"/>
    </location>
</feature>
<reference evidence="18 19" key="1">
    <citation type="journal article" date="2023" name="BMC Biotechnol.">
        <title>Vitis rotundifolia cv Carlos genome sequencing.</title>
        <authorList>
            <person name="Huff M."/>
            <person name="Hulse-Kemp A."/>
            <person name="Scheffler B."/>
            <person name="Youngblood R."/>
            <person name="Simpson S."/>
            <person name="Babiker E."/>
            <person name="Staton M."/>
        </authorList>
    </citation>
    <scope>NUCLEOTIDE SEQUENCE [LARGE SCALE GENOMIC DNA]</scope>
    <source>
        <tissue evidence="18">Leaf</tissue>
    </source>
</reference>
<comment type="subcellular location">
    <subcellularLocation>
        <location evidence="2">Membrane</location>
        <topology evidence="2">Single-pass membrane protein</topology>
    </subcellularLocation>
</comment>
<dbReference type="GO" id="GO:0016020">
    <property type="term" value="C:membrane"/>
    <property type="evidence" value="ECO:0007669"/>
    <property type="project" value="UniProtKB-SubCell"/>
</dbReference>
<dbReference type="FunFam" id="3.30.40.10:FF:000187">
    <property type="entry name" value="E3 ubiquitin-protein ligase ATL6"/>
    <property type="match status" value="1"/>
</dbReference>
<dbReference type="SMART" id="SM00184">
    <property type="entry name" value="RING"/>
    <property type="match status" value="1"/>
</dbReference>
<evidence type="ECO:0000256" key="13">
    <source>
        <dbReference type="ARBA" id="ARBA00024209"/>
    </source>
</evidence>
<evidence type="ECO:0000256" key="7">
    <source>
        <dbReference type="ARBA" id="ARBA00022723"/>
    </source>
</evidence>
<protein>
    <recommendedName>
        <fullName evidence="4">RING-type E3 ubiquitin transferase</fullName>
        <ecNumber evidence="4">2.3.2.27</ecNumber>
    </recommendedName>
</protein>